<keyword evidence="3" id="KW-0964">Secreted</keyword>
<comment type="subcellular location">
    <subcellularLocation>
        <location evidence="1">Secreted</location>
    </subcellularLocation>
</comment>
<feature type="transmembrane region" description="Helical" evidence="9">
    <location>
        <begin position="230"/>
        <end position="250"/>
    </location>
</feature>
<evidence type="ECO:0000259" key="11">
    <source>
        <dbReference type="PROSITE" id="PS51019"/>
    </source>
</evidence>
<feature type="non-terminal residue" evidence="12">
    <location>
        <position position="407"/>
    </location>
</feature>
<feature type="transmembrane region" description="Helical" evidence="9">
    <location>
        <begin position="298"/>
        <end position="317"/>
    </location>
</feature>
<sequence length="407" mass="44784">NPGSILSLLFGCAMLQLICCYSDGSLLEEECQGMNINHGKPPQNSESPFTVDPENETFNDSYVGRNISVVLSTTSSPFNGFMLEAYECEGCKPAGTFSLTDPSSTVLLKCDGHSDRAVSHSNNFNKYSITVKWHVPAAGTFHFRAAFTQTFSVFWLRKPIQATTVAPTTTTQATPSETNADTSITATPTTSTAFTTTYTTGTDAATTTNNTGSTAVTPLSPVPMDYVRCVLALLLFSRLCFLGGWSVQFITPVQRNVAKILFVLELASKIIAFILVLIRAKKYPSVWQCAGFRVEFTALTGIAMVLSLLHTITIFLFCGPSHELRKCWLCAAIVVHLLNTCITTATIFVGVWCFQGRWLPILMGAYVIWEILLHLISLRCDQIEKKQIRRHTGAGIQNQGMRRRVSE</sequence>
<evidence type="ECO:0000256" key="8">
    <source>
        <dbReference type="ARBA" id="ARBA00023022"/>
    </source>
</evidence>
<evidence type="ECO:0000256" key="6">
    <source>
        <dbReference type="ARBA" id="ARBA00022729"/>
    </source>
</evidence>
<dbReference type="Proteomes" id="UP001059041">
    <property type="component" value="Linkage Group LG17"/>
</dbReference>
<comment type="similarity">
    <text evidence="2">Belongs to the insect defense protein family.</text>
</comment>
<keyword evidence="9" id="KW-0812">Transmembrane</keyword>
<dbReference type="CDD" id="cd08544">
    <property type="entry name" value="Reeler"/>
    <property type="match status" value="1"/>
</dbReference>
<feature type="transmembrane region" description="Helical" evidence="9">
    <location>
        <begin position="257"/>
        <end position="278"/>
    </location>
</feature>
<feature type="transmembrane region" description="Helical" evidence="9">
    <location>
        <begin position="358"/>
        <end position="380"/>
    </location>
</feature>
<dbReference type="PANTHER" id="PTHR45828:SF9">
    <property type="entry name" value="CELL WALL INTEGRITY AND STRESS RESPONSE COMPONENT 4-LIKE-RELATED"/>
    <property type="match status" value="1"/>
</dbReference>
<dbReference type="InterPro" id="IPR051237">
    <property type="entry name" value="Ferric-chelate_Red/DefProt"/>
</dbReference>
<name>A0A9W7TGB0_TRIRA</name>
<keyword evidence="7" id="KW-0391">Immunity</keyword>
<dbReference type="PANTHER" id="PTHR45828">
    <property type="entry name" value="CYTOCHROME B561/FERRIC REDUCTASE TRANSMEMBRANE"/>
    <property type="match status" value="1"/>
</dbReference>
<evidence type="ECO:0000256" key="3">
    <source>
        <dbReference type="ARBA" id="ARBA00022525"/>
    </source>
</evidence>
<gene>
    <name evidence="12" type="ORF">IRJ41_021434</name>
</gene>
<evidence type="ECO:0000256" key="7">
    <source>
        <dbReference type="ARBA" id="ARBA00022859"/>
    </source>
</evidence>
<dbReference type="AlphaFoldDB" id="A0A9W7TGB0"/>
<keyword evidence="5" id="KW-0399">Innate immunity</keyword>
<dbReference type="GO" id="GO:0045087">
    <property type="term" value="P:innate immune response"/>
    <property type="evidence" value="ECO:0007669"/>
    <property type="project" value="UniProtKB-KW"/>
</dbReference>
<feature type="non-terminal residue" evidence="12">
    <location>
        <position position="1"/>
    </location>
</feature>
<dbReference type="Pfam" id="PF02014">
    <property type="entry name" value="Reeler"/>
    <property type="match status" value="1"/>
</dbReference>
<feature type="domain" description="Reelin" evidence="11">
    <location>
        <begin position="4"/>
        <end position="178"/>
    </location>
</feature>
<comment type="caution">
    <text evidence="12">The sequence shown here is derived from an EMBL/GenBank/DDBJ whole genome shotgun (WGS) entry which is preliminary data.</text>
</comment>
<protein>
    <submittedName>
        <fullName evidence="12">Location of vulva defective 1-like</fullName>
    </submittedName>
</protein>
<evidence type="ECO:0000313" key="12">
    <source>
        <dbReference type="EMBL" id="KAI7798175.1"/>
    </source>
</evidence>
<keyword evidence="13" id="KW-1185">Reference proteome</keyword>
<keyword evidence="6 10" id="KW-0732">Signal</keyword>
<feature type="signal peptide" evidence="10">
    <location>
        <begin position="1"/>
        <end position="20"/>
    </location>
</feature>
<reference evidence="12" key="1">
    <citation type="submission" date="2021-02" db="EMBL/GenBank/DDBJ databases">
        <title>Comparative genomics reveals that relaxation of natural selection precedes convergent phenotypic evolution of cavefish.</title>
        <authorList>
            <person name="Peng Z."/>
        </authorList>
    </citation>
    <scope>NUCLEOTIDE SEQUENCE</scope>
    <source>
        <tissue evidence="12">Muscle</tissue>
    </source>
</reference>
<dbReference type="GO" id="GO:0042742">
    <property type="term" value="P:defense response to bacterium"/>
    <property type="evidence" value="ECO:0007669"/>
    <property type="project" value="UniProtKB-KW"/>
</dbReference>
<dbReference type="EMBL" id="JAFHDT010000017">
    <property type="protein sequence ID" value="KAI7798175.1"/>
    <property type="molecule type" value="Genomic_DNA"/>
</dbReference>
<evidence type="ECO:0000256" key="4">
    <source>
        <dbReference type="ARBA" id="ARBA00022529"/>
    </source>
</evidence>
<feature type="chain" id="PRO_5040997091" evidence="10">
    <location>
        <begin position="21"/>
        <end position="407"/>
    </location>
</feature>
<evidence type="ECO:0000256" key="2">
    <source>
        <dbReference type="ARBA" id="ARBA00008501"/>
    </source>
</evidence>
<dbReference type="PROSITE" id="PS51019">
    <property type="entry name" value="REELIN"/>
    <property type="match status" value="1"/>
</dbReference>
<evidence type="ECO:0000256" key="1">
    <source>
        <dbReference type="ARBA" id="ARBA00004613"/>
    </source>
</evidence>
<evidence type="ECO:0000313" key="13">
    <source>
        <dbReference type="Proteomes" id="UP001059041"/>
    </source>
</evidence>
<dbReference type="GO" id="GO:0005576">
    <property type="term" value="C:extracellular region"/>
    <property type="evidence" value="ECO:0007669"/>
    <property type="project" value="UniProtKB-SubCell"/>
</dbReference>
<proteinExistence type="inferred from homology"/>
<evidence type="ECO:0000256" key="9">
    <source>
        <dbReference type="SAM" id="Phobius"/>
    </source>
</evidence>
<dbReference type="InterPro" id="IPR002861">
    <property type="entry name" value="Reeler_dom"/>
</dbReference>
<keyword evidence="9" id="KW-0472">Membrane</keyword>
<keyword evidence="8" id="KW-0044">Antibiotic</keyword>
<keyword evidence="4" id="KW-0929">Antimicrobial</keyword>
<dbReference type="InterPro" id="IPR042307">
    <property type="entry name" value="Reeler_sf"/>
</dbReference>
<evidence type="ECO:0000256" key="10">
    <source>
        <dbReference type="SAM" id="SignalP"/>
    </source>
</evidence>
<organism evidence="12 13">
    <name type="scientific">Triplophysa rosa</name>
    <name type="common">Cave loach</name>
    <dbReference type="NCBI Taxonomy" id="992332"/>
    <lineage>
        <taxon>Eukaryota</taxon>
        <taxon>Metazoa</taxon>
        <taxon>Chordata</taxon>
        <taxon>Craniata</taxon>
        <taxon>Vertebrata</taxon>
        <taxon>Euteleostomi</taxon>
        <taxon>Actinopterygii</taxon>
        <taxon>Neopterygii</taxon>
        <taxon>Teleostei</taxon>
        <taxon>Ostariophysi</taxon>
        <taxon>Cypriniformes</taxon>
        <taxon>Nemacheilidae</taxon>
        <taxon>Triplophysa</taxon>
    </lineage>
</organism>
<accession>A0A9W7TGB0</accession>
<evidence type="ECO:0000256" key="5">
    <source>
        <dbReference type="ARBA" id="ARBA00022588"/>
    </source>
</evidence>
<keyword evidence="9" id="KW-1133">Transmembrane helix</keyword>
<dbReference type="GO" id="GO:0016020">
    <property type="term" value="C:membrane"/>
    <property type="evidence" value="ECO:0007669"/>
    <property type="project" value="TreeGrafter"/>
</dbReference>
<dbReference type="Gene3D" id="2.60.40.4060">
    <property type="entry name" value="Reeler domain"/>
    <property type="match status" value="1"/>
</dbReference>
<feature type="transmembrane region" description="Helical" evidence="9">
    <location>
        <begin position="329"/>
        <end position="352"/>
    </location>
</feature>